<keyword evidence="1" id="KW-1015">Disulfide bond</keyword>
<evidence type="ECO:0000256" key="1">
    <source>
        <dbReference type="ARBA" id="ARBA00023157"/>
    </source>
</evidence>
<accession>A0ABN7ANR6</accession>
<dbReference type="SUPFAM" id="SSF50494">
    <property type="entry name" value="Trypsin-like serine proteases"/>
    <property type="match status" value="1"/>
</dbReference>
<keyword evidence="5" id="KW-1185">Reference proteome</keyword>
<dbReference type="PANTHER" id="PTHR24250">
    <property type="entry name" value="CHYMOTRYPSIN-RELATED"/>
    <property type="match status" value="1"/>
</dbReference>
<evidence type="ECO:0000259" key="3">
    <source>
        <dbReference type="PROSITE" id="PS50240"/>
    </source>
</evidence>
<dbReference type="Gene3D" id="2.40.10.10">
    <property type="entry name" value="Trypsin-like serine proteases"/>
    <property type="match status" value="1"/>
</dbReference>
<feature type="chain" id="PRO_5045708834" evidence="2">
    <location>
        <begin position="24"/>
        <end position="317"/>
    </location>
</feature>
<evidence type="ECO:0000313" key="5">
    <source>
        <dbReference type="Proteomes" id="UP001307889"/>
    </source>
</evidence>
<organism evidence="4 5">
    <name type="scientific">Nesidiocoris tenuis</name>
    <dbReference type="NCBI Taxonomy" id="355587"/>
    <lineage>
        <taxon>Eukaryota</taxon>
        <taxon>Metazoa</taxon>
        <taxon>Ecdysozoa</taxon>
        <taxon>Arthropoda</taxon>
        <taxon>Hexapoda</taxon>
        <taxon>Insecta</taxon>
        <taxon>Pterygota</taxon>
        <taxon>Neoptera</taxon>
        <taxon>Paraneoptera</taxon>
        <taxon>Hemiptera</taxon>
        <taxon>Heteroptera</taxon>
        <taxon>Panheteroptera</taxon>
        <taxon>Cimicomorpha</taxon>
        <taxon>Miridae</taxon>
        <taxon>Dicyphina</taxon>
        <taxon>Nesidiocoris</taxon>
    </lineage>
</organism>
<dbReference type="PROSITE" id="PS50240">
    <property type="entry name" value="TRYPSIN_DOM"/>
    <property type="match status" value="1"/>
</dbReference>
<dbReference type="Pfam" id="PF00089">
    <property type="entry name" value="Trypsin"/>
    <property type="match status" value="1"/>
</dbReference>
<dbReference type="PANTHER" id="PTHR24250:SF27">
    <property type="entry name" value="ELASTASE 2 LIKE"/>
    <property type="match status" value="1"/>
</dbReference>
<evidence type="ECO:0000256" key="2">
    <source>
        <dbReference type="SAM" id="SignalP"/>
    </source>
</evidence>
<evidence type="ECO:0000313" key="4">
    <source>
        <dbReference type="EMBL" id="BES93708.1"/>
    </source>
</evidence>
<dbReference type="InterPro" id="IPR001254">
    <property type="entry name" value="Trypsin_dom"/>
</dbReference>
<dbReference type="InterPro" id="IPR009003">
    <property type="entry name" value="Peptidase_S1_PA"/>
</dbReference>
<dbReference type="Proteomes" id="UP001307889">
    <property type="component" value="Chromosome 4"/>
</dbReference>
<dbReference type="InterPro" id="IPR043504">
    <property type="entry name" value="Peptidase_S1_PA_chymotrypsin"/>
</dbReference>
<reference evidence="4 5" key="1">
    <citation type="submission" date="2023-09" db="EMBL/GenBank/DDBJ databases">
        <title>Nesidiocoris tenuis whole genome shotgun sequence.</title>
        <authorList>
            <person name="Shibata T."/>
            <person name="Shimoda M."/>
            <person name="Kobayashi T."/>
            <person name="Uehara T."/>
        </authorList>
    </citation>
    <scope>NUCLEOTIDE SEQUENCE [LARGE SCALE GENOMIC DNA]</scope>
    <source>
        <strain evidence="4 5">Japan</strain>
    </source>
</reference>
<gene>
    <name evidence="4" type="ORF">NTJ_06517</name>
</gene>
<name>A0ABN7ANR6_9HEMI</name>
<proteinExistence type="predicted"/>
<sequence>MKIYILLTTVVLWWVKHVAWNSAEDFNTANRANASQNQTVHHLLTLVSIRLQEIPTIYQPVEEISNFPWIVSVQSTEFRGHVCSANILTNLYILTTCHCVSRVTGSKMSPVLTNRPEEFFVIAGLKNLQRPDRVQGELGQTRNVVQIRRHPDCTPSFDFDYGVLELEYYLYFTPAVQPMPRHVQDHADECLSPRWLPVSKWFMGYEQVEDLVPSRSVILDSGNCTQGDSSVWSADFLCVRDSSGELFSRANRNTGGGILCNGGVPAILSHQEAMNGNAVYARIERAATFLAPFYAESENTPPKSYTRYNRSNALTQM</sequence>
<feature type="signal peptide" evidence="2">
    <location>
        <begin position="1"/>
        <end position="23"/>
    </location>
</feature>
<protein>
    <submittedName>
        <fullName evidence="4">Tryp_SPc</fullName>
    </submittedName>
</protein>
<dbReference type="EMBL" id="AP028912">
    <property type="protein sequence ID" value="BES93708.1"/>
    <property type="molecule type" value="Genomic_DNA"/>
</dbReference>
<feature type="domain" description="Peptidase S1" evidence="3">
    <location>
        <begin position="46"/>
        <end position="314"/>
    </location>
</feature>
<keyword evidence="2" id="KW-0732">Signal</keyword>
<dbReference type="SMART" id="SM00020">
    <property type="entry name" value="Tryp_SPc"/>
    <property type="match status" value="1"/>
</dbReference>